<name>A0A502CQP4_9MICO</name>
<comment type="caution">
    <text evidence="2">The sequence shown here is derived from an EMBL/GenBank/DDBJ whole genome shotgun (WGS) entry which is preliminary data.</text>
</comment>
<dbReference type="EMBL" id="RCZM01000005">
    <property type="protein sequence ID" value="TPG15143.1"/>
    <property type="molecule type" value="Genomic_DNA"/>
</dbReference>
<organism evidence="2 3">
    <name type="scientific">Pedococcus bigeumensis</name>
    <dbReference type="NCBI Taxonomy" id="433644"/>
    <lineage>
        <taxon>Bacteria</taxon>
        <taxon>Bacillati</taxon>
        <taxon>Actinomycetota</taxon>
        <taxon>Actinomycetes</taxon>
        <taxon>Micrococcales</taxon>
        <taxon>Intrasporangiaceae</taxon>
        <taxon>Pedococcus</taxon>
    </lineage>
</organism>
<dbReference type="PROSITE" id="PS51819">
    <property type="entry name" value="VOC"/>
    <property type="match status" value="1"/>
</dbReference>
<dbReference type="RefSeq" id="WP_140742190.1">
    <property type="nucleotide sequence ID" value="NZ_RCZM01000005.1"/>
</dbReference>
<feature type="domain" description="VOC" evidence="1">
    <location>
        <begin position="6"/>
        <end position="124"/>
    </location>
</feature>
<reference evidence="2 3" key="1">
    <citation type="journal article" date="2019" name="Environ. Microbiol.">
        <title>Species interactions and distinct microbial communities in high Arctic permafrost affected cryosols are associated with the CH4 and CO2 gas fluxes.</title>
        <authorList>
            <person name="Altshuler I."/>
            <person name="Hamel J."/>
            <person name="Turney S."/>
            <person name="Magnuson E."/>
            <person name="Levesque R."/>
            <person name="Greer C."/>
            <person name="Whyte L.G."/>
        </authorList>
    </citation>
    <scope>NUCLEOTIDE SEQUENCE [LARGE SCALE GENOMIC DNA]</scope>
    <source>
        <strain evidence="2 3">S9.3A</strain>
    </source>
</reference>
<keyword evidence="3" id="KW-1185">Reference proteome</keyword>
<dbReference type="InterPro" id="IPR004360">
    <property type="entry name" value="Glyas_Fos-R_dOase_dom"/>
</dbReference>
<dbReference type="Pfam" id="PF00903">
    <property type="entry name" value="Glyoxalase"/>
    <property type="match status" value="1"/>
</dbReference>
<dbReference type="InterPro" id="IPR037523">
    <property type="entry name" value="VOC_core"/>
</dbReference>
<dbReference type="AlphaFoldDB" id="A0A502CQP4"/>
<evidence type="ECO:0000313" key="3">
    <source>
        <dbReference type="Proteomes" id="UP000317722"/>
    </source>
</evidence>
<gene>
    <name evidence="2" type="ORF">EAH86_15115</name>
</gene>
<dbReference type="SUPFAM" id="SSF54593">
    <property type="entry name" value="Glyoxalase/Bleomycin resistance protein/Dihydroxybiphenyl dioxygenase"/>
    <property type="match status" value="1"/>
</dbReference>
<dbReference type="Gene3D" id="3.10.180.10">
    <property type="entry name" value="2,3-Dihydroxybiphenyl 1,2-Dioxygenase, domain 1"/>
    <property type="match status" value="1"/>
</dbReference>
<accession>A0A502CQP4</accession>
<dbReference type="OrthoDB" id="9804944at2"/>
<evidence type="ECO:0000259" key="1">
    <source>
        <dbReference type="PROSITE" id="PS51819"/>
    </source>
</evidence>
<proteinExistence type="predicted"/>
<dbReference type="InterPro" id="IPR029068">
    <property type="entry name" value="Glyas_Bleomycin-R_OHBP_Dase"/>
</dbReference>
<dbReference type="Proteomes" id="UP000317722">
    <property type="component" value="Unassembled WGS sequence"/>
</dbReference>
<evidence type="ECO:0000313" key="2">
    <source>
        <dbReference type="EMBL" id="TPG15143.1"/>
    </source>
</evidence>
<sequence length="130" mass="13863">MTGGTGLAQVAQHAEDLDRASAFYERLLGSQPLARFDPPGLLFFSLGGGTRLLLEIAASPALLYLAVDDVTTRVEELRADGVVIESEPHVIFSHTDDTLGPAGSDEWMAFIRDSEGNLVGLVSHALRAEA</sequence>
<protein>
    <submittedName>
        <fullName evidence="2">Methylmalonyl-CoA epimerase</fullName>
    </submittedName>
</protein>